<dbReference type="Gene3D" id="3.75.10.10">
    <property type="entry name" value="L-arginine/glycine Amidinotransferase, Chain A"/>
    <property type="match status" value="1"/>
</dbReference>
<accession>A0A4R8DTA7</accession>
<dbReference type="PANTHER" id="PTHR31377">
    <property type="entry name" value="AGMATINE DEIMINASE-RELATED"/>
    <property type="match status" value="1"/>
</dbReference>
<dbReference type="EMBL" id="SODV01000001">
    <property type="protein sequence ID" value="TDX01138.1"/>
    <property type="molecule type" value="Genomic_DNA"/>
</dbReference>
<evidence type="ECO:0000256" key="1">
    <source>
        <dbReference type="ARBA" id="ARBA00022801"/>
    </source>
</evidence>
<dbReference type="PANTHER" id="PTHR31377:SF0">
    <property type="entry name" value="AGMATINE DEIMINASE-RELATED"/>
    <property type="match status" value="1"/>
</dbReference>
<dbReference type="GO" id="GO:0004668">
    <property type="term" value="F:protein-arginine deiminase activity"/>
    <property type="evidence" value="ECO:0007669"/>
    <property type="project" value="InterPro"/>
</dbReference>
<dbReference type="RefSeq" id="WP_246073599.1">
    <property type="nucleotide sequence ID" value="NZ_SODV01000001.1"/>
</dbReference>
<organism evidence="2 3">
    <name type="scientific">Dinghuibacter silviterrae</name>
    <dbReference type="NCBI Taxonomy" id="1539049"/>
    <lineage>
        <taxon>Bacteria</taxon>
        <taxon>Pseudomonadati</taxon>
        <taxon>Bacteroidota</taxon>
        <taxon>Chitinophagia</taxon>
        <taxon>Chitinophagales</taxon>
        <taxon>Chitinophagaceae</taxon>
        <taxon>Dinghuibacter</taxon>
    </lineage>
</organism>
<dbReference type="GO" id="GO:0009446">
    <property type="term" value="P:putrescine biosynthetic process"/>
    <property type="evidence" value="ECO:0007669"/>
    <property type="project" value="InterPro"/>
</dbReference>
<dbReference type="SUPFAM" id="SSF55909">
    <property type="entry name" value="Pentein"/>
    <property type="match status" value="1"/>
</dbReference>
<keyword evidence="3" id="KW-1185">Reference proteome</keyword>
<proteinExistence type="predicted"/>
<comment type="caution">
    <text evidence="2">The sequence shown here is derived from an EMBL/GenBank/DDBJ whole genome shotgun (WGS) entry which is preliminary data.</text>
</comment>
<dbReference type="AlphaFoldDB" id="A0A4R8DTA7"/>
<dbReference type="Proteomes" id="UP000294498">
    <property type="component" value="Unassembled WGS sequence"/>
</dbReference>
<dbReference type="Pfam" id="PF04371">
    <property type="entry name" value="PAD_porph"/>
    <property type="match status" value="1"/>
</dbReference>
<evidence type="ECO:0000313" key="2">
    <source>
        <dbReference type="EMBL" id="TDX01138.1"/>
    </source>
</evidence>
<keyword evidence="1" id="KW-0378">Hydrolase</keyword>
<dbReference type="InterPro" id="IPR007466">
    <property type="entry name" value="Peptidyl-Arg-deiminase_porph"/>
</dbReference>
<reference evidence="2 3" key="1">
    <citation type="submission" date="2019-03" db="EMBL/GenBank/DDBJ databases">
        <title>Genomic Encyclopedia of Type Strains, Phase IV (KMG-IV): sequencing the most valuable type-strain genomes for metagenomic binning, comparative biology and taxonomic classification.</title>
        <authorList>
            <person name="Goeker M."/>
        </authorList>
    </citation>
    <scope>NUCLEOTIDE SEQUENCE [LARGE SCALE GENOMIC DNA]</scope>
    <source>
        <strain evidence="2 3">DSM 100059</strain>
    </source>
</reference>
<protein>
    <submittedName>
        <fullName evidence="2">Agmatine deiminase</fullName>
    </submittedName>
</protein>
<gene>
    <name evidence="2" type="ORF">EDB95_2169</name>
</gene>
<evidence type="ECO:0000313" key="3">
    <source>
        <dbReference type="Proteomes" id="UP000294498"/>
    </source>
</evidence>
<sequence>MGIIQFKPKVPAEDMFSKAMDDLAREGANVTAPADPLSQLAPAPVSMTPGQAVATTAAPGSTPREQGYFFPAEFAPHRATWLSWPHKEASWPGKIEAIYPRYAEFVRTLALGEEVCINVNDDVMKAAATNWLLKAGADVNRIHFYLHPTNDAWCRDHGPAFLLNRDPAKGKAILDWGYNAWGGKYPPFDLDDNIPTLVGQALGLPVFYPGIVMEGGSVEFNGAGTVLTSTCCLLNPNRNPNLDQATIERFLCDFYGMEQVLWVSEGIVGDDTDGHIDDTVRFVNEDTVLTVVESNKNDENYALLQTNLRELKAMRLANGKPLNIVELPMPAPVVYEDQRLPASYANFYIANKHVIVPTYRCAADDRALRIIQECFPSREVVGIDSTDIIWGLGSFHCLSQQEPA</sequence>
<name>A0A4R8DTA7_9BACT</name>
<dbReference type="GO" id="GO:0047632">
    <property type="term" value="F:agmatine deiminase activity"/>
    <property type="evidence" value="ECO:0007669"/>
    <property type="project" value="TreeGrafter"/>
</dbReference>